<reference evidence="1 2" key="1">
    <citation type="submission" date="2014-02" db="EMBL/GenBank/DDBJ databases">
        <title>The Genome Sequence of Trichophyton interdigitale MR816.</title>
        <authorList>
            <consortium name="The Broad Institute Genomics Platform"/>
            <person name="Cuomo C.A."/>
            <person name="White T.C."/>
            <person name="Graser Y."/>
            <person name="Martinez-Rossi N."/>
            <person name="Heitman J."/>
            <person name="Young S.K."/>
            <person name="Zeng Q."/>
            <person name="Gargeya S."/>
            <person name="Abouelleil A."/>
            <person name="Alvarado L."/>
            <person name="Chapman S.B."/>
            <person name="Gainer-Dewar J."/>
            <person name="Goldberg J."/>
            <person name="Griggs A."/>
            <person name="Gujja S."/>
            <person name="Hansen M."/>
            <person name="Howarth C."/>
            <person name="Imamovic A."/>
            <person name="Larimer J."/>
            <person name="Martinez D."/>
            <person name="Murphy C."/>
            <person name="Pearson M.D."/>
            <person name="Persinoti G."/>
            <person name="Poon T."/>
            <person name="Priest M."/>
            <person name="Roberts A.D."/>
            <person name="Saif S."/>
            <person name="Shea T.D."/>
            <person name="Sykes S.N."/>
            <person name="Wortman J."/>
            <person name="Nusbaum C."/>
            <person name="Birren B."/>
        </authorList>
    </citation>
    <scope>NUCLEOTIDE SEQUENCE [LARGE SCALE GENOMIC DNA]</scope>
    <source>
        <strain evidence="1 2">MR816</strain>
    </source>
</reference>
<name>A0A059J9F1_TRIIM</name>
<proteinExistence type="predicted"/>
<dbReference type="Proteomes" id="UP000024533">
    <property type="component" value="Unassembled WGS sequence"/>
</dbReference>
<protein>
    <submittedName>
        <fullName evidence="1">Uncharacterized protein</fullName>
    </submittedName>
</protein>
<gene>
    <name evidence="1" type="ORF">H109_04042</name>
</gene>
<sequence length="124" mass="13630">MSQSGLAPVPLTSFFSTSTLDFASFNLDFISSFSTFASPNEERALWRCLARSSPLSGHISAALFSPSSFVWCPARNRHVRNPPARVSAAFDPYLGKQARSFVFWPSAFYSLAFSGTAVNYPLFS</sequence>
<comment type="caution">
    <text evidence="1">The sequence shown here is derived from an EMBL/GenBank/DDBJ whole genome shotgun (WGS) entry which is preliminary data.</text>
</comment>
<evidence type="ECO:0000313" key="2">
    <source>
        <dbReference type="Proteomes" id="UP000024533"/>
    </source>
</evidence>
<organism evidence="1 2">
    <name type="scientific">Trichophyton interdigitale (strain MR816)</name>
    <dbReference type="NCBI Taxonomy" id="1215338"/>
    <lineage>
        <taxon>Eukaryota</taxon>
        <taxon>Fungi</taxon>
        <taxon>Dikarya</taxon>
        <taxon>Ascomycota</taxon>
        <taxon>Pezizomycotina</taxon>
        <taxon>Eurotiomycetes</taxon>
        <taxon>Eurotiomycetidae</taxon>
        <taxon>Onygenales</taxon>
        <taxon>Arthrodermataceae</taxon>
        <taxon>Trichophyton</taxon>
    </lineage>
</organism>
<evidence type="ECO:0000313" key="1">
    <source>
        <dbReference type="EMBL" id="KDB24097.1"/>
    </source>
</evidence>
<dbReference type="AlphaFoldDB" id="A0A059J9F1"/>
<dbReference type="HOGENOM" id="CLU_2005529_0_0_1"/>
<keyword evidence="2" id="KW-1185">Reference proteome</keyword>
<accession>A0A059J9F1</accession>
<dbReference type="EMBL" id="AOKY01000279">
    <property type="protein sequence ID" value="KDB24097.1"/>
    <property type="molecule type" value="Genomic_DNA"/>
</dbReference>